<dbReference type="Pfam" id="PF00001">
    <property type="entry name" value="7tm_1"/>
    <property type="match status" value="1"/>
</dbReference>
<keyword evidence="14" id="KW-1185">Reference proteome</keyword>
<accession>A0A9D4RRL4</accession>
<sequence length="96" mass="10370">MSVWANLTLTSANDSHVSVTSGDLNWAVLLLGVVVVFGITGNVMVCMAISLEKRLQTVTNYFLLSLAVTDLLVCLLVMPLSIIDELFGKAEHTSMN</sequence>
<protein>
    <recommendedName>
        <fullName evidence="11">G-protein coupled receptors family 1 profile domain-containing protein</fullName>
    </recommendedName>
</protein>
<proteinExistence type="predicted"/>
<dbReference type="SUPFAM" id="SSF81321">
    <property type="entry name" value="Family A G protein-coupled receptor-like"/>
    <property type="match status" value="1"/>
</dbReference>
<evidence type="ECO:0000256" key="7">
    <source>
        <dbReference type="ARBA" id="ARBA00023157"/>
    </source>
</evidence>
<dbReference type="EMBL" id="JAIWYP010000001">
    <property type="protein sequence ID" value="KAH3895359.1"/>
    <property type="molecule type" value="Genomic_DNA"/>
</dbReference>
<keyword evidence="4 10" id="KW-1133">Transmembrane helix</keyword>
<evidence type="ECO:0000256" key="8">
    <source>
        <dbReference type="ARBA" id="ARBA00023170"/>
    </source>
</evidence>
<keyword evidence="5" id="KW-0297">G-protein coupled receptor</keyword>
<dbReference type="GO" id="GO:0071880">
    <property type="term" value="P:adenylate cyclase-activating adrenergic receptor signaling pathway"/>
    <property type="evidence" value="ECO:0007669"/>
    <property type="project" value="TreeGrafter"/>
</dbReference>
<dbReference type="InterPro" id="IPR000276">
    <property type="entry name" value="GPCR_Rhodpsn"/>
</dbReference>
<keyword evidence="6 10" id="KW-0472">Membrane</keyword>
<dbReference type="PANTHER" id="PTHR24248:SF199">
    <property type="entry name" value="IP13425P-RELATED"/>
    <property type="match status" value="1"/>
</dbReference>
<dbReference type="PRINTS" id="PR00237">
    <property type="entry name" value="GPCRRHODOPSN"/>
</dbReference>
<keyword evidence="3 10" id="KW-0812">Transmembrane</keyword>
<dbReference type="PANTHER" id="PTHR24248">
    <property type="entry name" value="ADRENERGIC RECEPTOR-RELATED G-PROTEIN COUPLED RECEPTOR"/>
    <property type="match status" value="1"/>
</dbReference>
<dbReference type="GO" id="GO:0004993">
    <property type="term" value="F:G protein-coupled serotonin receptor activity"/>
    <property type="evidence" value="ECO:0007669"/>
    <property type="project" value="UniProtKB-ARBA"/>
</dbReference>
<evidence type="ECO:0000313" key="14">
    <source>
        <dbReference type="Proteomes" id="UP000828390"/>
    </source>
</evidence>
<dbReference type="Proteomes" id="UP000828390">
    <property type="component" value="Unassembled WGS sequence"/>
</dbReference>
<dbReference type="GO" id="GO:0005886">
    <property type="term" value="C:plasma membrane"/>
    <property type="evidence" value="ECO:0007669"/>
    <property type="project" value="UniProtKB-SubCell"/>
</dbReference>
<feature type="transmembrane region" description="Helical" evidence="10">
    <location>
        <begin position="26"/>
        <end position="49"/>
    </location>
</feature>
<dbReference type="Gene3D" id="1.20.1070.10">
    <property type="entry name" value="Rhodopsin 7-helix transmembrane proteins"/>
    <property type="match status" value="1"/>
</dbReference>
<gene>
    <name evidence="12" type="ORF">DPMN_002274</name>
    <name evidence="13" type="ORF">DPMN_019522</name>
</gene>
<evidence type="ECO:0000256" key="6">
    <source>
        <dbReference type="ARBA" id="ARBA00023136"/>
    </source>
</evidence>
<comment type="caution">
    <text evidence="12">The sequence shown here is derived from an EMBL/GenBank/DDBJ whole genome shotgun (WGS) entry which is preliminary data.</text>
</comment>
<evidence type="ECO:0000256" key="1">
    <source>
        <dbReference type="ARBA" id="ARBA00004651"/>
    </source>
</evidence>
<evidence type="ECO:0000256" key="2">
    <source>
        <dbReference type="ARBA" id="ARBA00022475"/>
    </source>
</evidence>
<keyword evidence="7" id="KW-1015">Disulfide bond</keyword>
<keyword evidence="2" id="KW-1003">Cell membrane</keyword>
<evidence type="ECO:0000313" key="12">
    <source>
        <dbReference type="EMBL" id="KAH3878384.1"/>
    </source>
</evidence>
<feature type="transmembrane region" description="Helical" evidence="10">
    <location>
        <begin position="61"/>
        <end position="83"/>
    </location>
</feature>
<evidence type="ECO:0000256" key="9">
    <source>
        <dbReference type="ARBA" id="ARBA00023224"/>
    </source>
</evidence>
<organism evidence="12 14">
    <name type="scientific">Dreissena polymorpha</name>
    <name type="common">Zebra mussel</name>
    <name type="synonym">Mytilus polymorpha</name>
    <dbReference type="NCBI Taxonomy" id="45954"/>
    <lineage>
        <taxon>Eukaryota</taxon>
        <taxon>Metazoa</taxon>
        <taxon>Spiralia</taxon>
        <taxon>Lophotrochozoa</taxon>
        <taxon>Mollusca</taxon>
        <taxon>Bivalvia</taxon>
        <taxon>Autobranchia</taxon>
        <taxon>Heteroconchia</taxon>
        <taxon>Euheterodonta</taxon>
        <taxon>Imparidentia</taxon>
        <taxon>Neoheterodontei</taxon>
        <taxon>Myida</taxon>
        <taxon>Dreissenoidea</taxon>
        <taxon>Dreissenidae</taxon>
        <taxon>Dreissena</taxon>
    </lineage>
</organism>
<evidence type="ECO:0000256" key="3">
    <source>
        <dbReference type="ARBA" id="ARBA00022692"/>
    </source>
</evidence>
<evidence type="ECO:0000256" key="5">
    <source>
        <dbReference type="ARBA" id="ARBA00023040"/>
    </source>
</evidence>
<reference evidence="12" key="2">
    <citation type="submission" date="2020-11" db="EMBL/GenBank/DDBJ databases">
        <authorList>
            <person name="McCartney M.A."/>
            <person name="Auch B."/>
            <person name="Kono T."/>
            <person name="Mallez S."/>
            <person name="Becker A."/>
            <person name="Gohl D.M."/>
            <person name="Silverstein K.A.T."/>
            <person name="Koren S."/>
            <person name="Bechman K.B."/>
            <person name="Herman A."/>
            <person name="Abrahante J.E."/>
            <person name="Garbe J."/>
        </authorList>
    </citation>
    <scope>NUCLEOTIDE SEQUENCE</scope>
    <source>
        <strain evidence="12">Duluth1</strain>
        <tissue evidence="12">Whole animal</tissue>
    </source>
</reference>
<feature type="domain" description="G-protein coupled receptors family 1 profile" evidence="11">
    <location>
        <begin position="41"/>
        <end position="96"/>
    </location>
</feature>
<evidence type="ECO:0000256" key="10">
    <source>
        <dbReference type="SAM" id="Phobius"/>
    </source>
</evidence>
<evidence type="ECO:0000313" key="13">
    <source>
        <dbReference type="EMBL" id="KAH3895359.1"/>
    </source>
</evidence>
<evidence type="ECO:0000259" key="11">
    <source>
        <dbReference type="PROSITE" id="PS50262"/>
    </source>
</evidence>
<dbReference type="AlphaFoldDB" id="A0A9D4RRL4"/>
<dbReference type="EMBL" id="JAIWYP010000001">
    <property type="protein sequence ID" value="KAH3878384.1"/>
    <property type="molecule type" value="Genomic_DNA"/>
</dbReference>
<reference evidence="12" key="1">
    <citation type="journal article" date="2019" name="bioRxiv">
        <title>The Genome of the Zebra Mussel, Dreissena polymorpha: A Resource for Invasive Species Research.</title>
        <authorList>
            <person name="McCartney M.A."/>
            <person name="Auch B."/>
            <person name="Kono T."/>
            <person name="Mallez S."/>
            <person name="Zhang Y."/>
            <person name="Obille A."/>
            <person name="Becker A."/>
            <person name="Abrahante J.E."/>
            <person name="Garbe J."/>
            <person name="Badalamenti J.P."/>
            <person name="Herman A."/>
            <person name="Mangelson H."/>
            <person name="Liachko I."/>
            <person name="Sullivan S."/>
            <person name="Sone E.D."/>
            <person name="Koren S."/>
            <person name="Silverstein K.A.T."/>
            <person name="Beckman K.B."/>
            <person name="Gohl D.M."/>
        </authorList>
    </citation>
    <scope>NUCLEOTIDE SEQUENCE</scope>
    <source>
        <strain evidence="12">Duluth1</strain>
        <tissue evidence="12">Whole animal</tissue>
    </source>
</reference>
<dbReference type="InterPro" id="IPR017452">
    <property type="entry name" value="GPCR_Rhodpsn_7TM"/>
</dbReference>
<evidence type="ECO:0000256" key="4">
    <source>
        <dbReference type="ARBA" id="ARBA00022989"/>
    </source>
</evidence>
<dbReference type="PROSITE" id="PS50262">
    <property type="entry name" value="G_PROTEIN_RECEP_F1_2"/>
    <property type="match status" value="1"/>
</dbReference>
<keyword evidence="8" id="KW-0675">Receptor</keyword>
<dbReference type="GO" id="GO:0043410">
    <property type="term" value="P:positive regulation of MAPK cascade"/>
    <property type="evidence" value="ECO:0007669"/>
    <property type="project" value="TreeGrafter"/>
</dbReference>
<comment type="subcellular location">
    <subcellularLocation>
        <location evidence="1">Cell membrane</location>
        <topology evidence="1">Multi-pass membrane protein</topology>
    </subcellularLocation>
</comment>
<keyword evidence="9" id="KW-0807">Transducer</keyword>
<name>A0A9D4RRL4_DREPO</name>